<dbReference type="GO" id="GO:0005829">
    <property type="term" value="C:cytosol"/>
    <property type="evidence" value="ECO:0007669"/>
    <property type="project" value="TreeGrafter"/>
</dbReference>
<dbReference type="PANTHER" id="PTHR32119:SF2">
    <property type="entry name" value="OROTIDINE 5'-PHOSPHATE DECARBOXYLASE"/>
    <property type="match status" value="1"/>
</dbReference>
<feature type="binding site" evidence="9">
    <location>
        <begin position="65"/>
        <end position="74"/>
    </location>
    <ligand>
        <name>substrate</name>
    </ligand>
</feature>
<dbReference type="InterPro" id="IPR014732">
    <property type="entry name" value="OMPdecase"/>
</dbReference>
<comment type="subunit">
    <text evidence="3 9">Homodimer.</text>
</comment>
<evidence type="ECO:0000256" key="5">
    <source>
        <dbReference type="ARBA" id="ARBA00022975"/>
    </source>
</evidence>
<feature type="binding site" evidence="9 11">
    <location>
        <position position="219"/>
    </location>
    <ligand>
        <name>substrate</name>
    </ligand>
</feature>
<dbReference type="EMBL" id="AZEG01000001">
    <property type="protein sequence ID" value="KRL39033.1"/>
    <property type="molecule type" value="Genomic_DNA"/>
</dbReference>
<dbReference type="InterPro" id="IPR011060">
    <property type="entry name" value="RibuloseP-bd_barrel"/>
</dbReference>
<dbReference type="InterPro" id="IPR013785">
    <property type="entry name" value="Aldolase_TIM"/>
</dbReference>
<dbReference type="InterPro" id="IPR001754">
    <property type="entry name" value="OMPdeCOase_dom"/>
</dbReference>
<dbReference type="GO" id="GO:0004590">
    <property type="term" value="F:orotidine-5'-phosphate decarboxylase activity"/>
    <property type="evidence" value="ECO:0007669"/>
    <property type="project" value="UniProtKB-UniRule"/>
</dbReference>
<evidence type="ECO:0000256" key="7">
    <source>
        <dbReference type="ARBA" id="ARBA00049157"/>
    </source>
</evidence>
<dbReference type="PATRIC" id="fig|1423812.3.peg.76"/>
<dbReference type="InterPro" id="IPR018089">
    <property type="entry name" value="OMPdecase_AS"/>
</dbReference>
<comment type="function">
    <text evidence="1 9">Catalyzes the decarboxylation of orotidine 5'-monophosphate (OMP) to uridine 5'-monophosphate (UMP).</text>
</comment>
<dbReference type="SMART" id="SM00934">
    <property type="entry name" value="OMPdecase"/>
    <property type="match status" value="1"/>
</dbReference>
<evidence type="ECO:0000256" key="4">
    <source>
        <dbReference type="ARBA" id="ARBA00022793"/>
    </source>
</evidence>
<comment type="similarity">
    <text evidence="8 9">Belongs to the OMP decarboxylase family. Type 1 subfamily.</text>
</comment>
<feature type="active site" description="For OMPdecase activity" evidence="10">
    <location>
        <position position="70"/>
    </location>
</feature>
<comment type="catalytic activity">
    <reaction evidence="7 9 12">
        <text>orotidine 5'-phosphate + H(+) = UMP + CO2</text>
        <dbReference type="Rhea" id="RHEA:11596"/>
        <dbReference type="ChEBI" id="CHEBI:15378"/>
        <dbReference type="ChEBI" id="CHEBI:16526"/>
        <dbReference type="ChEBI" id="CHEBI:57538"/>
        <dbReference type="ChEBI" id="CHEBI:57865"/>
        <dbReference type="EC" id="4.1.1.23"/>
    </reaction>
</comment>
<evidence type="ECO:0000256" key="10">
    <source>
        <dbReference type="PIRSR" id="PIRSR614732-1"/>
    </source>
</evidence>
<evidence type="ECO:0000256" key="6">
    <source>
        <dbReference type="ARBA" id="ARBA00023239"/>
    </source>
</evidence>
<reference evidence="14 15" key="1">
    <citation type="journal article" date="2015" name="Genome Announc.">
        <title>Expanding the biotechnology potential of lactobacilli through comparative genomics of 213 strains and associated genera.</title>
        <authorList>
            <person name="Sun Z."/>
            <person name="Harris H.M."/>
            <person name="McCann A."/>
            <person name="Guo C."/>
            <person name="Argimon S."/>
            <person name="Zhang W."/>
            <person name="Yang X."/>
            <person name="Jeffery I.B."/>
            <person name="Cooney J.C."/>
            <person name="Kagawa T.F."/>
            <person name="Liu W."/>
            <person name="Song Y."/>
            <person name="Salvetti E."/>
            <person name="Wrobel A."/>
            <person name="Rasinkangas P."/>
            <person name="Parkhill J."/>
            <person name="Rea M.C."/>
            <person name="O'Sullivan O."/>
            <person name="Ritari J."/>
            <person name="Douillard F.P."/>
            <person name="Paul Ross R."/>
            <person name="Yang R."/>
            <person name="Briner A.E."/>
            <person name="Felis G.E."/>
            <person name="de Vos W.M."/>
            <person name="Barrangou R."/>
            <person name="Klaenhammer T.R."/>
            <person name="Caufield P.W."/>
            <person name="Cui Y."/>
            <person name="Zhang H."/>
            <person name="O'Toole P.W."/>
        </authorList>
    </citation>
    <scope>NUCLEOTIDE SEQUENCE [LARGE SCALE GENOMIC DNA]</scope>
    <source>
        <strain evidence="14 15">DSM 19971</strain>
    </source>
</reference>
<keyword evidence="5 9" id="KW-0665">Pyrimidine biosynthesis</keyword>
<dbReference type="NCBIfam" id="NF001273">
    <property type="entry name" value="PRK00230.1"/>
    <property type="match status" value="1"/>
</dbReference>
<keyword evidence="6 9" id="KW-0456">Lyase</keyword>
<evidence type="ECO:0000256" key="8">
    <source>
        <dbReference type="ARBA" id="ARBA00061012"/>
    </source>
</evidence>
<keyword evidence="15" id="KW-1185">Reference proteome</keyword>
<evidence type="ECO:0000256" key="3">
    <source>
        <dbReference type="ARBA" id="ARBA00011738"/>
    </source>
</evidence>
<dbReference type="Pfam" id="PF00215">
    <property type="entry name" value="OMPdecase"/>
    <property type="match status" value="1"/>
</dbReference>
<accession>A0A0R1Q339</accession>
<feature type="active site" description="For OMPdecase activity" evidence="10">
    <location>
        <position position="67"/>
    </location>
</feature>
<dbReference type="STRING" id="1423812.FD20_GL000074"/>
<dbReference type="PROSITE" id="PS00156">
    <property type="entry name" value="OMPDECASE"/>
    <property type="match status" value="1"/>
</dbReference>
<dbReference type="PANTHER" id="PTHR32119">
    <property type="entry name" value="OROTIDINE 5'-PHOSPHATE DECARBOXYLASE"/>
    <property type="match status" value="1"/>
</dbReference>
<proteinExistence type="inferred from homology"/>
<comment type="caution">
    <text evidence="14">The sequence shown here is derived from an EMBL/GenBank/DDBJ whole genome shotgun (WGS) entry which is preliminary data.</text>
</comment>
<dbReference type="Proteomes" id="UP000051155">
    <property type="component" value="Unassembled WGS sequence"/>
</dbReference>
<evidence type="ECO:0000256" key="9">
    <source>
        <dbReference type="HAMAP-Rule" id="MF_01200"/>
    </source>
</evidence>
<dbReference type="InterPro" id="IPR047596">
    <property type="entry name" value="OMPdecase_bac"/>
</dbReference>
<evidence type="ECO:0000256" key="2">
    <source>
        <dbReference type="ARBA" id="ARBA00004861"/>
    </source>
</evidence>
<feature type="active site" description="For OMPdecase activity" evidence="10">
    <location>
        <position position="65"/>
    </location>
</feature>
<name>A0A0R1Q339_9LACO</name>
<comment type="pathway">
    <text evidence="2 9 12">Pyrimidine metabolism; UMP biosynthesis via de novo pathway; UMP from orotate: step 2/2.</text>
</comment>
<keyword evidence="4 9" id="KW-0210">Decarboxylase</keyword>
<dbReference type="EC" id="4.1.1.23" evidence="9"/>
<gene>
    <name evidence="9" type="primary">pyrF</name>
    <name evidence="14" type="ORF">FD20_GL000074</name>
</gene>
<evidence type="ECO:0000256" key="12">
    <source>
        <dbReference type="RuleBase" id="RU000512"/>
    </source>
</evidence>
<dbReference type="AlphaFoldDB" id="A0A0R1Q339"/>
<feature type="domain" description="Orotidine 5'-phosphate decarboxylase" evidence="13">
    <location>
        <begin position="9"/>
        <end position="234"/>
    </location>
</feature>
<sequence length="242" mass="26393">MLNKMTIKRPIIALDFPNRQATETFLNKFPAEEKLFVKVGMELFYSEGQEMVKAILAKGHDVFLDLKCHDIPHTVENTMRVIGKLGVSMTTLHASGGGEMMRAAKEGLLDGSGGNKNAKLLAITQLTSTDQKMVTEEQQVAVSLEQSVLHYARLAQTAGMDGVVCSAYEANSILTKTSANFLRVTPGIRLAGADVGDQKRVMTPDQAAARKSSAIVVGRAITQATDSVAAYRYIKEMWEENI</sequence>
<protein>
    <recommendedName>
        <fullName evidence="9">Orotidine 5'-phosphate decarboxylase</fullName>
        <ecNumber evidence="9">4.1.1.23</ecNumber>
    </recommendedName>
    <alternativeName>
        <fullName evidence="9">OMP decarboxylase</fullName>
        <shortName evidence="9">OMPDCase</shortName>
        <shortName evidence="9">OMPdecase</shortName>
    </alternativeName>
</protein>
<dbReference type="SUPFAM" id="SSF51366">
    <property type="entry name" value="Ribulose-phoshate binding barrel"/>
    <property type="match status" value="1"/>
</dbReference>
<dbReference type="GO" id="GO:0006207">
    <property type="term" value="P:'de novo' pyrimidine nucleobase biosynthetic process"/>
    <property type="evidence" value="ECO:0007669"/>
    <property type="project" value="InterPro"/>
</dbReference>
<feature type="binding site" evidence="9 11">
    <location>
        <position position="38"/>
    </location>
    <ligand>
        <name>substrate</name>
    </ligand>
</feature>
<feature type="binding site" evidence="9 11">
    <location>
        <position position="189"/>
    </location>
    <ligand>
        <name>substrate</name>
    </ligand>
</feature>
<dbReference type="CDD" id="cd04725">
    <property type="entry name" value="OMP_decarboxylase_like"/>
    <property type="match status" value="1"/>
</dbReference>
<evidence type="ECO:0000256" key="11">
    <source>
        <dbReference type="PIRSR" id="PIRSR614732-2"/>
    </source>
</evidence>
<feature type="binding site" evidence="9 11">
    <location>
        <position position="198"/>
    </location>
    <ligand>
        <name>substrate</name>
    </ligand>
</feature>
<feature type="binding site" evidence="9 11">
    <location>
        <position position="127"/>
    </location>
    <ligand>
        <name>substrate</name>
    </ligand>
</feature>
<organism evidence="14 15">
    <name type="scientific">Liquorilactobacillus uvarum DSM 19971</name>
    <dbReference type="NCBI Taxonomy" id="1423812"/>
    <lineage>
        <taxon>Bacteria</taxon>
        <taxon>Bacillati</taxon>
        <taxon>Bacillota</taxon>
        <taxon>Bacilli</taxon>
        <taxon>Lactobacillales</taxon>
        <taxon>Lactobacillaceae</taxon>
        <taxon>Liquorilactobacillus</taxon>
    </lineage>
</organism>
<dbReference type="HAMAP" id="MF_01200_B">
    <property type="entry name" value="OMPdecase_type1_B"/>
    <property type="match status" value="1"/>
</dbReference>
<dbReference type="GO" id="GO:0044205">
    <property type="term" value="P:'de novo' UMP biosynthetic process"/>
    <property type="evidence" value="ECO:0007669"/>
    <property type="project" value="UniProtKB-UniRule"/>
</dbReference>
<feature type="binding site" evidence="9 11">
    <location>
        <position position="218"/>
    </location>
    <ligand>
        <name>substrate</name>
    </ligand>
</feature>
<feature type="active site" description="Proton donor" evidence="9">
    <location>
        <position position="67"/>
    </location>
</feature>
<dbReference type="Gene3D" id="3.20.20.70">
    <property type="entry name" value="Aldolase class I"/>
    <property type="match status" value="1"/>
</dbReference>
<evidence type="ECO:0000256" key="1">
    <source>
        <dbReference type="ARBA" id="ARBA00002356"/>
    </source>
</evidence>
<evidence type="ECO:0000259" key="13">
    <source>
        <dbReference type="SMART" id="SM00934"/>
    </source>
</evidence>
<dbReference type="UniPathway" id="UPA00070">
    <property type="reaction ID" value="UER00120"/>
</dbReference>
<dbReference type="FunFam" id="3.20.20.70:FF:000015">
    <property type="entry name" value="Orotidine 5'-phosphate decarboxylase"/>
    <property type="match status" value="1"/>
</dbReference>
<evidence type="ECO:0000313" key="14">
    <source>
        <dbReference type="EMBL" id="KRL39033.1"/>
    </source>
</evidence>
<evidence type="ECO:0000313" key="15">
    <source>
        <dbReference type="Proteomes" id="UP000051155"/>
    </source>
</evidence>
<feature type="binding site" evidence="9 11">
    <location>
        <position position="15"/>
    </location>
    <ligand>
        <name>substrate</name>
    </ligand>
</feature>
<dbReference type="NCBIfam" id="TIGR01740">
    <property type="entry name" value="pyrF"/>
    <property type="match status" value="1"/>
</dbReference>